<name>A0A085M6X6_9BILA</name>
<protein>
    <recommendedName>
        <fullName evidence="8">mitogen-activated protein kinase kinase</fullName>
        <ecNumber evidence="8">2.7.12.2</ecNumber>
    </recommendedName>
</protein>
<dbReference type="SMART" id="SM00220">
    <property type="entry name" value="S_TKc"/>
    <property type="match status" value="1"/>
</dbReference>
<dbReference type="PANTHER" id="PTHR48013">
    <property type="entry name" value="DUAL SPECIFICITY MITOGEN-ACTIVATED PROTEIN KINASE KINASE 5-RELATED"/>
    <property type="match status" value="1"/>
</dbReference>
<keyword evidence="5" id="KW-0418">Kinase</keyword>
<dbReference type="GO" id="GO:0051403">
    <property type="term" value="P:stress-activated MAPK cascade"/>
    <property type="evidence" value="ECO:0007669"/>
    <property type="project" value="TreeGrafter"/>
</dbReference>
<dbReference type="Proteomes" id="UP000030764">
    <property type="component" value="Unassembled WGS sequence"/>
</dbReference>
<feature type="binding site" evidence="9">
    <location>
        <position position="130"/>
    </location>
    <ligand>
        <name>ATP</name>
        <dbReference type="ChEBI" id="CHEBI:30616"/>
    </ligand>
</feature>
<accession>A0A085M6X6</accession>
<dbReference type="InterPro" id="IPR008271">
    <property type="entry name" value="Ser/Thr_kinase_AS"/>
</dbReference>
<evidence type="ECO:0000256" key="9">
    <source>
        <dbReference type="PROSITE-ProRule" id="PRU10141"/>
    </source>
</evidence>
<dbReference type="PROSITE" id="PS00107">
    <property type="entry name" value="PROTEIN_KINASE_ATP"/>
    <property type="match status" value="1"/>
</dbReference>
<keyword evidence="6 9" id="KW-0067">ATP-binding</keyword>
<keyword evidence="13" id="KW-1185">Reference proteome</keyword>
<dbReference type="InterPro" id="IPR000719">
    <property type="entry name" value="Prot_kinase_dom"/>
</dbReference>
<reference evidence="12 13" key="1">
    <citation type="journal article" date="2014" name="Nat. Genet.">
        <title>Genome and transcriptome of the porcine whipworm Trichuris suis.</title>
        <authorList>
            <person name="Jex A.R."/>
            <person name="Nejsum P."/>
            <person name="Schwarz E.M."/>
            <person name="Hu L."/>
            <person name="Young N.D."/>
            <person name="Hall R.S."/>
            <person name="Korhonen P.K."/>
            <person name="Liao S."/>
            <person name="Thamsborg S."/>
            <person name="Xia J."/>
            <person name="Xu P."/>
            <person name="Wang S."/>
            <person name="Scheerlinck J.P."/>
            <person name="Hofmann A."/>
            <person name="Sternberg P.W."/>
            <person name="Wang J."/>
            <person name="Gasser R.B."/>
        </authorList>
    </citation>
    <scope>NUCLEOTIDE SEQUENCE [LARGE SCALE GENOMIC DNA]</scope>
    <source>
        <strain evidence="12">DCEP-RM93M</strain>
    </source>
</reference>
<dbReference type="InterPro" id="IPR011009">
    <property type="entry name" value="Kinase-like_dom_sf"/>
</dbReference>
<evidence type="ECO:0000256" key="1">
    <source>
        <dbReference type="ARBA" id="ARBA00022527"/>
    </source>
</evidence>
<evidence type="ECO:0000256" key="7">
    <source>
        <dbReference type="ARBA" id="ARBA00038035"/>
    </source>
</evidence>
<dbReference type="PANTHER" id="PTHR48013:SF28">
    <property type="entry name" value="DUAL SPECIFICITY MITOGEN-ACTIVATED PROTEIN KINASE KINASE SEK-1"/>
    <property type="match status" value="1"/>
</dbReference>
<organism evidence="12 13">
    <name type="scientific">Trichuris suis</name>
    <name type="common">pig whipworm</name>
    <dbReference type="NCBI Taxonomy" id="68888"/>
    <lineage>
        <taxon>Eukaryota</taxon>
        <taxon>Metazoa</taxon>
        <taxon>Ecdysozoa</taxon>
        <taxon>Nematoda</taxon>
        <taxon>Enoplea</taxon>
        <taxon>Dorylaimia</taxon>
        <taxon>Trichinellida</taxon>
        <taxon>Trichuridae</taxon>
        <taxon>Trichuris</taxon>
    </lineage>
</organism>
<dbReference type="GO" id="GO:0005524">
    <property type="term" value="F:ATP binding"/>
    <property type="evidence" value="ECO:0007669"/>
    <property type="project" value="UniProtKB-UniRule"/>
</dbReference>
<evidence type="ECO:0000256" key="3">
    <source>
        <dbReference type="ARBA" id="ARBA00022679"/>
    </source>
</evidence>
<evidence type="ECO:0000259" key="11">
    <source>
        <dbReference type="PROSITE" id="PS50011"/>
    </source>
</evidence>
<dbReference type="Gene3D" id="3.30.200.20">
    <property type="entry name" value="Phosphorylase Kinase, domain 1"/>
    <property type="match status" value="1"/>
</dbReference>
<keyword evidence="3" id="KW-0808">Transferase</keyword>
<dbReference type="EMBL" id="KL363221">
    <property type="protein sequence ID" value="KFD52972.1"/>
    <property type="molecule type" value="Genomic_DNA"/>
</dbReference>
<evidence type="ECO:0000256" key="5">
    <source>
        <dbReference type="ARBA" id="ARBA00022777"/>
    </source>
</evidence>
<evidence type="ECO:0000256" key="2">
    <source>
        <dbReference type="ARBA" id="ARBA00022553"/>
    </source>
</evidence>
<keyword evidence="1 10" id="KW-0723">Serine/threonine-protein kinase</keyword>
<dbReference type="EC" id="2.7.12.2" evidence="8"/>
<evidence type="ECO:0000256" key="8">
    <source>
        <dbReference type="ARBA" id="ARBA00038999"/>
    </source>
</evidence>
<proteinExistence type="inferred from homology"/>
<comment type="similarity">
    <text evidence="7">Belongs to the protein kinase superfamily. STE Ser/Thr protein kinase family. MAP kinase kinase subfamily.</text>
</comment>
<keyword evidence="4 9" id="KW-0547">Nucleotide-binding</keyword>
<dbReference type="SUPFAM" id="SSF56112">
    <property type="entry name" value="Protein kinase-like (PK-like)"/>
    <property type="match status" value="1"/>
</dbReference>
<keyword evidence="2" id="KW-0597">Phosphoprotein</keyword>
<sequence length="406" mass="46516">MFAVCKYIHHRHYMYAVETLDITNTFFIGNVYHVYGVDTRNIPCIQLHLHLHDRYYLYVEETVDITSQPKSPSAPANLEDYFSFRLGEQEESIIVRAKDLVRIKELGRGGYGIVETMLHPETNTIFAVKKRMLIELNASMKSGRCPFMVRFYGAMFREGDVWLCMEAMDTSLDKFYRMCIDLNHNIPEFFLSRVAFSIVEALYYMKVELNLMHRDVKPSNILLNRKGEVKICDFGISGHLTDSLAKTINAGCKPYMAPERINPQDEAMHAYDVRSDVWSLGITLVEVAIGNHPYAKWKTPFEQLKQVVMEPPPKLPELTFSANFCDFVSLCLRKNYRERPKYVDLVGHPFLAQREGQEADVSRFINEVLDEGAGNEERLACTMGQLGIRNSLPSNSVDHDGGSLQA</sequence>
<dbReference type="Gene3D" id="1.10.510.10">
    <property type="entry name" value="Transferase(Phosphotransferase) domain 1"/>
    <property type="match status" value="1"/>
</dbReference>
<dbReference type="PROSITE" id="PS00108">
    <property type="entry name" value="PROTEIN_KINASE_ST"/>
    <property type="match status" value="1"/>
</dbReference>
<evidence type="ECO:0000313" key="13">
    <source>
        <dbReference type="Proteomes" id="UP000030764"/>
    </source>
</evidence>
<evidence type="ECO:0000313" key="12">
    <source>
        <dbReference type="EMBL" id="KFD52972.1"/>
    </source>
</evidence>
<dbReference type="GO" id="GO:0004708">
    <property type="term" value="F:MAP kinase kinase activity"/>
    <property type="evidence" value="ECO:0007669"/>
    <property type="project" value="UniProtKB-EC"/>
</dbReference>
<dbReference type="GO" id="GO:0004674">
    <property type="term" value="F:protein serine/threonine kinase activity"/>
    <property type="evidence" value="ECO:0007669"/>
    <property type="project" value="UniProtKB-KW"/>
</dbReference>
<gene>
    <name evidence="12" type="ORF">M513_06088</name>
</gene>
<dbReference type="PROSITE" id="PS50011">
    <property type="entry name" value="PROTEIN_KINASE_DOM"/>
    <property type="match status" value="1"/>
</dbReference>
<feature type="domain" description="Protein kinase" evidence="11">
    <location>
        <begin position="100"/>
        <end position="351"/>
    </location>
</feature>
<evidence type="ECO:0000256" key="4">
    <source>
        <dbReference type="ARBA" id="ARBA00022741"/>
    </source>
</evidence>
<dbReference type="FunFam" id="1.10.510.10:FF:000158">
    <property type="entry name" value="Dual specificity mitogen-activated protein kinase kinase 6"/>
    <property type="match status" value="1"/>
</dbReference>
<evidence type="ECO:0000256" key="6">
    <source>
        <dbReference type="ARBA" id="ARBA00022840"/>
    </source>
</evidence>
<dbReference type="InterPro" id="IPR017441">
    <property type="entry name" value="Protein_kinase_ATP_BS"/>
</dbReference>
<evidence type="ECO:0000256" key="10">
    <source>
        <dbReference type="RuleBase" id="RU000304"/>
    </source>
</evidence>
<dbReference type="AlphaFoldDB" id="A0A085M6X6"/>
<dbReference type="Pfam" id="PF00069">
    <property type="entry name" value="Pkinase"/>
    <property type="match status" value="1"/>
</dbReference>
<dbReference type="FunFam" id="3.30.200.20:FF:000040">
    <property type="entry name" value="Dual specificity mitogen-activated protein kinase kinase"/>
    <property type="match status" value="1"/>
</dbReference>